<evidence type="ECO:0000313" key="2">
    <source>
        <dbReference type="EMBL" id="RGE71721.1"/>
    </source>
</evidence>
<dbReference type="InterPro" id="IPR019405">
    <property type="entry name" value="Lactonase_7-beta_prop"/>
</dbReference>
<dbReference type="AlphaFoldDB" id="A0A3E3IXX8"/>
<dbReference type="Pfam" id="PF10282">
    <property type="entry name" value="Lactonase"/>
    <property type="match status" value="1"/>
</dbReference>
<dbReference type="PANTHER" id="PTHR30344">
    <property type="entry name" value="6-PHOSPHOGLUCONOLACTONASE-RELATED"/>
    <property type="match status" value="1"/>
</dbReference>
<dbReference type="InterPro" id="IPR015943">
    <property type="entry name" value="WD40/YVTN_repeat-like_dom_sf"/>
</dbReference>
<dbReference type="InterPro" id="IPR011048">
    <property type="entry name" value="Haem_d1_sf"/>
</dbReference>
<dbReference type="InterPro" id="IPR050282">
    <property type="entry name" value="Cycloisomerase_2"/>
</dbReference>
<evidence type="ECO:0000313" key="3">
    <source>
        <dbReference type="Proteomes" id="UP000261166"/>
    </source>
</evidence>
<comment type="caution">
    <text evidence="2">The sequence shown here is derived from an EMBL/GenBank/DDBJ whole genome shotgun (WGS) entry which is preliminary data.</text>
</comment>
<comment type="similarity">
    <text evidence="1">Belongs to the cycloisomerase 2 family.</text>
</comment>
<dbReference type="PANTHER" id="PTHR30344:SF1">
    <property type="entry name" value="6-PHOSPHOGLUCONOLACTONASE"/>
    <property type="match status" value="1"/>
</dbReference>
<sequence>MPIFIKYWKEKSEMYPQENGKKVKLYTGSYNAPVVTGDGSVYLGNGQGICLWEFDESTGEVRLEESWPGALNASWLTISPDGKMLYAVNELDDYEGTMGGALSAYHIDTQGCLAADSILPVMGAAPCHVSCDGSGRYVFTANYNGGSMSCFRLSPDGGLAEMDGQLVHSFGEKENADGRERLRHPVRQEKPHVHSAAVKDGFVWVADLGTDEISCYELDEEGKPGKCAASVFLEAGSGPRSFAFSQAGNMVYVTCELKNRIAVYRWEKEERRLSFVQMVSSLPEEDAGVESSIGGIVLSDDGRYIYVGNRGTDTIGVFAVDNDGFLSPVQWISSEGKNPRGFTLAPSGGWLLAANQDSDNLVVFEREPDTGLLRKKKVYEAGAVVCLLFAE</sequence>
<gene>
    <name evidence="2" type="ORF">DWY69_11835</name>
</gene>
<dbReference type="SUPFAM" id="SSF51004">
    <property type="entry name" value="C-terminal (heme d1) domain of cytochrome cd1-nitrite reductase"/>
    <property type="match status" value="1"/>
</dbReference>
<evidence type="ECO:0000256" key="1">
    <source>
        <dbReference type="ARBA" id="ARBA00005564"/>
    </source>
</evidence>
<dbReference type="Proteomes" id="UP000261166">
    <property type="component" value="Unassembled WGS sequence"/>
</dbReference>
<dbReference type="EMBL" id="QVLU01000009">
    <property type="protein sequence ID" value="RGE71721.1"/>
    <property type="molecule type" value="Genomic_DNA"/>
</dbReference>
<proteinExistence type="inferred from homology"/>
<dbReference type="OrthoDB" id="9790815at2"/>
<dbReference type="GO" id="GO:0017057">
    <property type="term" value="F:6-phosphogluconolactonase activity"/>
    <property type="evidence" value="ECO:0007669"/>
    <property type="project" value="TreeGrafter"/>
</dbReference>
<organism evidence="2 3">
    <name type="scientific">Eisenbergiella massiliensis</name>
    <dbReference type="NCBI Taxonomy" id="1720294"/>
    <lineage>
        <taxon>Bacteria</taxon>
        <taxon>Bacillati</taxon>
        <taxon>Bacillota</taxon>
        <taxon>Clostridia</taxon>
        <taxon>Lachnospirales</taxon>
        <taxon>Lachnospiraceae</taxon>
        <taxon>Eisenbergiella</taxon>
    </lineage>
</organism>
<protein>
    <submittedName>
        <fullName evidence="2">Lactonase family protein</fullName>
    </submittedName>
</protein>
<name>A0A3E3IXX8_9FIRM</name>
<accession>A0A3E3IXX8</accession>
<dbReference type="Gene3D" id="2.130.10.10">
    <property type="entry name" value="YVTN repeat-like/Quinoprotein amine dehydrogenase"/>
    <property type="match status" value="1"/>
</dbReference>
<reference evidence="2 3" key="1">
    <citation type="submission" date="2018-08" db="EMBL/GenBank/DDBJ databases">
        <title>A genome reference for cultivated species of the human gut microbiota.</title>
        <authorList>
            <person name="Zou Y."/>
            <person name="Xue W."/>
            <person name="Luo G."/>
        </authorList>
    </citation>
    <scope>NUCLEOTIDE SEQUENCE [LARGE SCALE GENOMIC DNA]</scope>
    <source>
        <strain evidence="2 3">AF26-4BH</strain>
    </source>
</reference>